<name>A0A0G1DK71_9BACT</name>
<organism evidence="3 4">
    <name type="scientific">Candidatus Gottesmanbacteria bacterium GW2011_GWA2_43_14</name>
    <dbReference type="NCBI Taxonomy" id="1618443"/>
    <lineage>
        <taxon>Bacteria</taxon>
        <taxon>Candidatus Gottesmaniibacteriota</taxon>
    </lineage>
</organism>
<dbReference type="STRING" id="1618443.UV73_C0004G0119"/>
<keyword evidence="1" id="KW-0472">Membrane</keyword>
<dbReference type="Proteomes" id="UP000034894">
    <property type="component" value="Unassembled WGS sequence"/>
</dbReference>
<gene>
    <name evidence="3" type="ORF">UV73_C0004G0119</name>
</gene>
<evidence type="ECO:0000313" key="3">
    <source>
        <dbReference type="EMBL" id="KKS97977.1"/>
    </source>
</evidence>
<dbReference type="GO" id="GO:0005886">
    <property type="term" value="C:plasma membrane"/>
    <property type="evidence" value="ECO:0007669"/>
    <property type="project" value="TreeGrafter"/>
</dbReference>
<evidence type="ECO:0000256" key="1">
    <source>
        <dbReference type="SAM" id="Phobius"/>
    </source>
</evidence>
<feature type="transmembrane region" description="Helical" evidence="1">
    <location>
        <begin position="140"/>
        <end position="160"/>
    </location>
</feature>
<dbReference type="InterPro" id="IPR032816">
    <property type="entry name" value="VTT_dom"/>
</dbReference>
<feature type="transmembrane region" description="Helical" evidence="1">
    <location>
        <begin position="167"/>
        <end position="187"/>
    </location>
</feature>
<dbReference type="EMBL" id="LCFP01000004">
    <property type="protein sequence ID" value="KKS97977.1"/>
    <property type="molecule type" value="Genomic_DNA"/>
</dbReference>
<reference evidence="3 4" key="1">
    <citation type="journal article" date="2015" name="Nature">
        <title>rRNA introns, odd ribosomes, and small enigmatic genomes across a large radiation of phyla.</title>
        <authorList>
            <person name="Brown C.T."/>
            <person name="Hug L.A."/>
            <person name="Thomas B.C."/>
            <person name="Sharon I."/>
            <person name="Castelle C.J."/>
            <person name="Singh A."/>
            <person name="Wilkins M.J."/>
            <person name="Williams K.H."/>
            <person name="Banfield J.F."/>
        </authorList>
    </citation>
    <scope>NUCLEOTIDE SEQUENCE [LARGE SCALE GENOMIC DNA]</scope>
</reference>
<dbReference type="Pfam" id="PF09335">
    <property type="entry name" value="VTT_dom"/>
    <property type="match status" value="1"/>
</dbReference>
<keyword evidence="1" id="KW-1133">Transmembrane helix</keyword>
<feature type="domain" description="VTT" evidence="2">
    <location>
        <begin position="71"/>
        <end position="187"/>
    </location>
</feature>
<accession>A0A0G1DK71</accession>
<feature type="transmembrane region" description="Helical" evidence="1">
    <location>
        <begin position="82"/>
        <end position="106"/>
    </location>
</feature>
<protein>
    <recommendedName>
        <fullName evidence="2">VTT domain-containing protein</fullName>
    </recommendedName>
</protein>
<dbReference type="AlphaFoldDB" id="A0A0G1DK71"/>
<evidence type="ECO:0000313" key="4">
    <source>
        <dbReference type="Proteomes" id="UP000034894"/>
    </source>
</evidence>
<feature type="transmembrane region" description="Helical" evidence="1">
    <location>
        <begin position="21"/>
        <end position="38"/>
    </location>
</feature>
<comment type="caution">
    <text evidence="3">The sequence shown here is derived from an EMBL/GenBank/DDBJ whole genome shotgun (WGS) entry which is preliminary data.</text>
</comment>
<keyword evidence="1" id="KW-0812">Transmembrane</keyword>
<feature type="transmembrane region" description="Helical" evidence="1">
    <location>
        <begin position="50"/>
        <end position="70"/>
    </location>
</feature>
<sequence>MNMADHKAKKNNWQKIGEGKSFRIAVFVISLLLLYLLWINRDDLKDVESWGFLGIFVINFISNATIILPAPGTASVFVGGAIWNPLAVGLLSGIGAAFGELFAYFLGFGGRGVLRFVEKGGKWVKTLEGFFHRAGFITTFVYALIPLPFFDVLGIIAGAVNYPVWKFFLAVLLGRIIRNVIIALSGAKFLTD</sequence>
<dbReference type="InterPro" id="IPR051311">
    <property type="entry name" value="DedA_domain"/>
</dbReference>
<evidence type="ECO:0000259" key="2">
    <source>
        <dbReference type="Pfam" id="PF09335"/>
    </source>
</evidence>
<dbReference type="PANTHER" id="PTHR42709">
    <property type="entry name" value="ALKALINE PHOSPHATASE LIKE PROTEIN"/>
    <property type="match status" value="1"/>
</dbReference>
<proteinExistence type="predicted"/>
<dbReference type="PANTHER" id="PTHR42709:SF10">
    <property type="entry name" value="SNARE ASSOCIATED GOLGI PROTEIN"/>
    <property type="match status" value="1"/>
</dbReference>